<keyword evidence="2" id="KW-0732">Signal</keyword>
<gene>
    <name evidence="4" type="ORF">HJC23_000325</name>
</gene>
<reference evidence="4 5" key="1">
    <citation type="journal article" date="2020" name="G3 (Bethesda)">
        <title>Improved Reference Genome for Cyclotella cryptica CCMP332, a Model for Cell Wall Morphogenesis, Salinity Adaptation, and Lipid Production in Diatoms (Bacillariophyta).</title>
        <authorList>
            <person name="Roberts W.R."/>
            <person name="Downey K.M."/>
            <person name="Ruck E.C."/>
            <person name="Traller J.C."/>
            <person name="Alverson A.J."/>
        </authorList>
    </citation>
    <scope>NUCLEOTIDE SEQUENCE [LARGE SCALE GENOMIC DNA]</scope>
    <source>
        <strain evidence="4 5">CCMP332</strain>
    </source>
</reference>
<evidence type="ECO:0000259" key="3">
    <source>
        <dbReference type="PROSITE" id="PS50280"/>
    </source>
</evidence>
<feature type="domain" description="SET" evidence="3">
    <location>
        <begin position="153"/>
        <end position="319"/>
    </location>
</feature>
<evidence type="ECO:0000256" key="1">
    <source>
        <dbReference type="SAM" id="MobiDB-lite"/>
    </source>
</evidence>
<dbReference type="Proteomes" id="UP001516023">
    <property type="component" value="Unassembled WGS sequence"/>
</dbReference>
<dbReference type="SUPFAM" id="SSF82199">
    <property type="entry name" value="SET domain"/>
    <property type="match status" value="1"/>
</dbReference>
<dbReference type="InterPro" id="IPR001214">
    <property type="entry name" value="SET_dom"/>
</dbReference>
<name>A0ABD3P6T0_9STRA</name>
<organism evidence="4 5">
    <name type="scientific">Cyclotella cryptica</name>
    <dbReference type="NCBI Taxonomy" id="29204"/>
    <lineage>
        <taxon>Eukaryota</taxon>
        <taxon>Sar</taxon>
        <taxon>Stramenopiles</taxon>
        <taxon>Ochrophyta</taxon>
        <taxon>Bacillariophyta</taxon>
        <taxon>Coscinodiscophyceae</taxon>
        <taxon>Thalassiosirophycidae</taxon>
        <taxon>Stephanodiscales</taxon>
        <taxon>Stephanodiscaceae</taxon>
        <taxon>Cyclotella</taxon>
    </lineage>
</organism>
<dbReference type="Gene3D" id="2.170.270.10">
    <property type="entry name" value="SET domain"/>
    <property type="match status" value="1"/>
</dbReference>
<feature type="signal peptide" evidence="2">
    <location>
        <begin position="1"/>
        <end position="30"/>
    </location>
</feature>
<dbReference type="PROSITE" id="PS50280">
    <property type="entry name" value="SET"/>
    <property type="match status" value="1"/>
</dbReference>
<evidence type="ECO:0000313" key="4">
    <source>
        <dbReference type="EMBL" id="KAL3783487.1"/>
    </source>
</evidence>
<comment type="caution">
    <text evidence="4">The sequence shown here is derived from an EMBL/GenBank/DDBJ whole genome shotgun (WGS) entry which is preliminary data.</text>
</comment>
<dbReference type="AlphaFoldDB" id="A0ABD3P6T0"/>
<keyword evidence="5" id="KW-1185">Reference proteome</keyword>
<accession>A0ABD3P6T0</accession>
<sequence length="342" mass="38594">MTTAFHSRRGPLTLLWTFLAASSGPSQSIARDFLRVSTASFLLSASASRAQESCHASDETCRQPQHDQHDETVYWHNYSIDELFDHFGCHSILPSYAHDEDDDEVDPPRLAPQSVDELALKPHELADTMRMLEQMRVKYQTEINAVSIPNKEDATSVFRVPVFVGDAGHKGRGIFAAESIQKGSLVLSIDVDNVGIFKDPMEWRRFTYTLGNTDAETACNFMEWCWVQHVPKLDDEEDDIRHGWTVFIAFDESGLVNNAEWGAENENIRCGIPPPSTAEESTYSSSGEDRDNELWGPCRYHYYATRDIAPGEELLIKYSEFEDKSQVGWVEFGVGAIVIESQ</sequence>
<evidence type="ECO:0000256" key="2">
    <source>
        <dbReference type="SAM" id="SignalP"/>
    </source>
</evidence>
<proteinExistence type="predicted"/>
<dbReference type="EMBL" id="JABMIG020000259">
    <property type="protein sequence ID" value="KAL3783487.1"/>
    <property type="molecule type" value="Genomic_DNA"/>
</dbReference>
<feature type="region of interest" description="Disordered" evidence="1">
    <location>
        <begin position="267"/>
        <end position="290"/>
    </location>
</feature>
<dbReference type="InterPro" id="IPR046341">
    <property type="entry name" value="SET_dom_sf"/>
</dbReference>
<protein>
    <recommendedName>
        <fullName evidence="3">SET domain-containing protein</fullName>
    </recommendedName>
</protein>
<evidence type="ECO:0000313" key="5">
    <source>
        <dbReference type="Proteomes" id="UP001516023"/>
    </source>
</evidence>
<feature type="chain" id="PRO_5044853069" description="SET domain-containing protein" evidence="2">
    <location>
        <begin position="31"/>
        <end position="342"/>
    </location>
</feature>
<dbReference type="Pfam" id="PF00856">
    <property type="entry name" value="SET"/>
    <property type="match status" value="1"/>
</dbReference>